<comment type="caution">
    <text evidence="1">The sequence shown here is derived from an EMBL/GenBank/DDBJ whole genome shotgun (WGS) entry which is preliminary data.</text>
</comment>
<reference evidence="1" key="1">
    <citation type="journal article" date="2014" name="Front. Microbiol.">
        <title>High frequency of phylogenetically diverse reductive dehalogenase-homologous genes in deep subseafloor sedimentary metagenomes.</title>
        <authorList>
            <person name="Kawai M."/>
            <person name="Futagami T."/>
            <person name="Toyoda A."/>
            <person name="Takaki Y."/>
            <person name="Nishi S."/>
            <person name="Hori S."/>
            <person name="Arai W."/>
            <person name="Tsubouchi T."/>
            <person name="Morono Y."/>
            <person name="Uchiyama I."/>
            <person name="Ito T."/>
            <person name="Fujiyama A."/>
            <person name="Inagaki F."/>
            <person name="Takami H."/>
        </authorList>
    </citation>
    <scope>NUCLEOTIDE SEQUENCE</scope>
    <source>
        <strain evidence="1">Expedition CK06-06</strain>
    </source>
</reference>
<evidence type="ECO:0000313" key="1">
    <source>
        <dbReference type="EMBL" id="GAJ20275.1"/>
    </source>
</evidence>
<accession>X1W0I7</accession>
<organism evidence="1">
    <name type="scientific">marine sediment metagenome</name>
    <dbReference type="NCBI Taxonomy" id="412755"/>
    <lineage>
        <taxon>unclassified sequences</taxon>
        <taxon>metagenomes</taxon>
        <taxon>ecological metagenomes</taxon>
    </lineage>
</organism>
<sequence>MEIKISTWNMDYWKTPGPRRLAAWNYLITELNSDISLLQETKPQVLSDGSYDICY</sequence>
<dbReference type="AlphaFoldDB" id="X1W0I7"/>
<feature type="non-terminal residue" evidence="1">
    <location>
        <position position="55"/>
    </location>
</feature>
<gene>
    <name evidence="1" type="ORF">S12H4_62625</name>
</gene>
<dbReference type="SUPFAM" id="SSF56219">
    <property type="entry name" value="DNase I-like"/>
    <property type="match status" value="1"/>
</dbReference>
<name>X1W0I7_9ZZZZ</name>
<dbReference type="EMBL" id="BARW01042106">
    <property type="protein sequence ID" value="GAJ20275.1"/>
    <property type="molecule type" value="Genomic_DNA"/>
</dbReference>
<proteinExistence type="predicted"/>
<evidence type="ECO:0008006" key="2">
    <source>
        <dbReference type="Google" id="ProtNLM"/>
    </source>
</evidence>
<protein>
    <recommendedName>
        <fullName evidence="2">Endonuclease/exonuclease/phosphatase domain-containing protein</fullName>
    </recommendedName>
</protein>
<dbReference type="InterPro" id="IPR036691">
    <property type="entry name" value="Endo/exonu/phosph_ase_sf"/>
</dbReference>